<dbReference type="Proteomes" id="UP000422108">
    <property type="component" value="Chromosome"/>
</dbReference>
<dbReference type="AlphaFoldDB" id="A0A5K8AC71"/>
<evidence type="ECO:0000313" key="1">
    <source>
        <dbReference type="EMBL" id="BBO90058.1"/>
    </source>
</evidence>
<evidence type="ECO:0000313" key="2">
    <source>
        <dbReference type="Proteomes" id="UP000422108"/>
    </source>
</evidence>
<reference evidence="1 2" key="1">
    <citation type="submission" date="2019-11" db="EMBL/GenBank/DDBJ databases">
        <title>Comparative genomics of hydrocarbon-degrading Desulfosarcina strains.</title>
        <authorList>
            <person name="Watanabe M."/>
            <person name="Kojima H."/>
            <person name="Fukui M."/>
        </authorList>
    </citation>
    <scope>NUCLEOTIDE SEQUENCE [LARGE SCALE GENOMIC DNA]</scope>
    <source>
        <strain evidence="2">oXyS1</strain>
    </source>
</reference>
<organism evidence="1 2">
    <name type="scientific">Desulfosarcina ovata subsp. ovata</name>
    <dbReference type="NCBI Taxonomy" id="2752305"/>
    <lineage>
        <taxon>Bacteria</taxon>
        <taxon>Pseudomonadati</taxon>
        <taxon>Thermodesulfobacteriota</taxon>
        <taxon>Desulfobacteria</taxon>
        <taxon>Desulfobacterales</taxon>
        <taxon>Desulfosarcinaceae</taxon>
        <taxon>Desulfosarcina</taxon>
    </lineage>
</organism>
<protein>
    <submittedName>
        <fullName evidence="1">Uncharacterized protein</fullName>
    </submittedName>
</protein>
<keyword evidence="2" id="KW-1185">Reference proteome</keyword>
<dbReference type="RefSeq" id="WP_155311155.1">
    <property type="nucleotide sequence ID" value="NZ_AP021879.1"/>
</dbReference>
<sequence>MGNPTQKIKTSESTCPAALLKGEIPSRFQSFWAIGNLDILNTNLLGVFCSIRCPGSIILNTYDCMRILHDSGVAVVSGFHAPIEKDGLDILLKGT</sequence>
<proteinExistence type="predicted"/>
<gene>
    <name evidence="1" type="ORF">DSCOOX_32380</name>
</gene>
<accession>A0A5K8AC71</accession>
<dbReference type="EMBL" id="AP021879">
    <property type="protein sequence ID" value="BBO90058.1"/>
    <property type="molecule type" value="Genomic_DNA"/>
</dbReference>
<name>A0A5K8AC71_9BACT</name>